<dbReference type="HOGENOM" id="CLU_269230_0_0_1"/>
<protein>
    <submittedName>
        <fullName evidence="2">Uncharacterized protein</fullName>
    </submittedName>
</protein>
<evidence type="ECO:0000313" key="2">
    <source>
        <dbReference type="EnsemblProtists" id="PYU1_T005951"/>
    </source>
</evidence>
<evidence type="ECO:0000313" key="3">
    <source>
        <dbReference type="Proteomes" id="UP000019132"/>
    </source>
</evidence>
<evidence type="ECO:0000256" key="1">
    <source>
        <dbReference type="SAM" id="MobiDB-lite"/>
    </source>
</evidence>
<sequence length="1216" mass="127861">MSDFKLDTAASAHDLIQRQSASKQQQLDRLARVADANTHTQRNLERYVQDLVCQLGDLSVPIPPHLTGVVDESTVDDLRVVLTDRIQTMREESELLTSSAVSHRETQSARSFGSIPQRIQELHALKQQSRALKERKDELQKQLTAQRSARLESRSTGSAGTGSSRYNSLTISTQTTTAKPDEELVSSASNGASFGFSSSSENASERAGSKEVLRRALQPQLSDSAFDSPRLETRVRSLFSPTVGDSEKAPGFTANDTTENTVSAWAADEKVANAFSTGGSANTQEEGSAWSDFSAPAAFNSSSDEFGDFSGPPTSATSWSTSGIHQFDGFGEGSNGGGKECPASPSLLVFSPSEASSATPSKRATSRFFGDDSSNNEATSKPSETLSSSSVSVSMRSIMDLYPAAPNAQAQEVVPVFDVFAEATSFSALDAGNEIDVNIQEAVPAFAPAMNESAMPPLDGEPTRSKASDEKAIKVAGSCVESSAASMRESHTFASAVNGSGYGVANNLVGDQPPPAFVSDDGFADFPSFDEPKSKQQDDRAWGPSEFGKFDEWSASGDMESKNDSSFGNFGAFEASFETDFSKTQDAGNAVLGKTSSADESSFGNFTAFEQVLFETPSDSATQPGSVREDFSGSDFGAFGTFEASFDATPFFGDESSATKPIDNFGDFSAIQPAKEFSQFGFFSDSRTGSASTDNMFSPDITTYDVNSATIDKVEANENHETFGVFTHSRTASLTNAFDHIGQSTTDSTNSIFDALRGDTKTATTTTDSEFVSTTTTSAVVTEENVVSEPSFGAFESFEAEGASTTATTTTDSEFVSTTTTSAVVTEENVVSEPSFGAFESFEAEGASTTATTTTDSEFVSTTTTSAVVTEENVVSEPSFGAFESFEAEGASTTATTTTDSEFVSTTTTSAVVTEENVVSEPSFGAFESFEAEGASTTATTTTDSEFVSTTTTSAVVTEENVVSEPSFGAFESFEAEGASTTATTTTDSEFVSTTTTSAVVTEENVVSEPSFGAFESFEAEGASTTATTTTDSEFVSTTTTSAVVTEENVVSEPSFGAFESFEAEGASTTATTTTDSEFVSTTTTSAVVTEENVDHDLVDAAKRDAVCFSSVGANNTVSRLDDDEFERMLDAVPSGSDVGESDFDLDAAIERSSATPGVLSSNSAANVVEEVDELLGGEITDDIPGKTYTLDEVDSEIDAIFSPTSTATSAATTDF</sequence>
<feature type="compositionally biased region" description="Low complexity" evidence="1">
    <location>
        <begin position="380"/>
        <end position="389"/>
    </location>
</feature>
<dbReference type="VEuPathDB" id="FungiDB:PYU1_G005939"/>
<dbReference type="eggNOG" id="ENOG502SGJT">
    <property type="taxonomic scope" value="Eukaryota"/>
</dbReference>
<dbReference type="AlphaFoldDB" id="K3WLV9"/>
<feature type="compositionally biased region" description="Low complexity" evidence="1">
    <location>
        <begin position="186"/>
        <end position="202"/>
    </location>
</feature>
<reference evidence="3" key="2">
    <citation type="submission" date="2010-04" db="EMBL/GenBank/DDBJ databases">
        <authorList>
            <person name="Buell R."/>
            <person name="Hamilton J."/>
            <person name="Hostetler J."/>
        </authorList>
    </citation>
    <scope>NUCLEOTIDE SEQUENCE [LARGE SCALE GENOMIC DNA]</scope>
    <source>
        <strain evidence="3">DAOM:BR144</strain>
    </source>
</reference>
<dbReference type="Proteomes" id="UP000019132">
    <property type="component" value="Unassembled WGS sequence"/>
</dbReference>
<feature type="compositionally biased region" description="Polar residues" evidence="1">
    <location>
        <begin position="353"/>
        <end position="363"/>
    </location>
</feature>
<feature type="compositionally biased region" description="Basic and acidic residues" evidence="1">
    <location>
        <begin position="131"/>
        <end position="140"/>
    </location>
</feature>
<feature type="compositionally biased region" description="Basic and acidic residues" evidence="1">
    <location>
        <begin position="530"/>
        <end position="541"/>
    </location>
</feature>
<feature type="compositionally biased region" description="Polar residues" evidence="1">
    <location>
        <begin position="166"/>
        <end position="178"/>
    </location>
</feature>
<dbReference type="EnsemblProtists" id="PYU1_T005951">
    <property type="protein sequence ID" value="PYU1_T005951"/>
    <property type="gene ID" value="PYU1_G005939"/>
</dbReference>
<feature type="region of interest" description="Disordered" evidence="1">
    <location>
        <begin position="127"/>
        <end position="211"/>
    </location>
</feature>
<organism evidence="2 3">
    <name type="scientific">Globisporangium ultimum (strain ATCC 200006 / CBS 805.95 / DAOM BR144)</name>
    <name type="common">Pythium ultimum</name>
    <dbReference type="NCBI Taxonomy" id="431595"/>
    <lineage>
        <taxon>Eukaryota</taxon>
        <taxon>Sar</taxon>
        <taxon>Stramenopiles</taxon>
        <taxon>Oomycota</taxon>
        <taxon>Peronosporomycetes</taxon>
        <taxon>Pythiales</taxon>
        <taxon>Pythiaceae</taxon>
        <taxon>Globisporangium</taxon>
    </lineage>
</organism>
<feature type="compositionally biased region" description="Polar residues" evidence="1">
    <location>
        <begin position="312"/>
        <end position="324"/>
    </location>
</feature>
<dbReference type="InParanoid" id="K3WLV9"/>
<feature type="region of interest" description="Disordered" evidence="1">
    <location>
        <begin position="513"/>
        <end position="561"/>
    </location>
</feature>
<feature type="compositionally biased region" description="Low complexity" evidence="1">
    <location>
        <begin position="154"/>
        <end position="165"/>
    </location>
</feature>
<name>K3WLV9_GLOUD</name>
<feature type="compositionally biased region" description="Gly residues" evidence="1">
    <location>
        <begin position="330"/>
        <end position="339"/>
    </location>
</feature>
<keyword evidence="3" id="KW-1185">Reference proteome</keyword>
<proteinExistence type="predicted"/>
<dbReference type="EMBL" id="GL376625">
    <property type="status" value="NOT_ANNOTATED_CDS"/>
    <property type="molecule type" value="Genomic_DNA"/>
</dbReference>
<dbReference type="OMA" id="FEGFNDS"/>
<reference evidence="2" key="3">
    <citation type="submission" date="2015-02" db="UniProtKB">
        <authorList>
            <consortium name="EnsemblProtists"/>
        </authorList>
    </citation>
    <scope>IDENTIFICATION</scope>
    <source>
        <strain evidence="2">DAOM BR144</strain>
    </source>
</reference>
<feature type="region of interest" description="Disordered" evidence="1">
    <location>
        <begin position="304"/>
        <end position="389"/>
    </location>
</feature>
<dbReference type="STRING" id="431595.K3WLV9"/>
<accession>K3WLV9</accession>
<reference evidence="3" key="1">
    <citation type="journal article" date="2010" name="Genome Biol.">
        <title>Genome sequence of the necrotrophic plant pathogen Pythium ultimum reveals original pathogenicity mechanisms and effector repertoire.</title>
        <authorList>
            <person name="Levesque C.A."/>
            <person name="Brouwer H."/>
            <person name="Cano L."/>
            <person name="Hamilton J.P."/>
            <person name="Holt C."/>
            <person name="Huitema E."/>
            <person name="Raffaele S."/>
            <person name="Robideau G.P."/>
            <person name="Thines M."/>
            <person name="Win J."/>
            <person name="Zerillo M.M."/>
            <person name="Beakes G.W."/>
            <person name="Boore J.L."/>
            <person name="Busam D."/>
            <person name="Dumas B."/>
            <person name="Ferriera S."/>
            <person name="Fuerstenberg S.I."/>
            <person name="Gachon C.M."/>
            <person name="Gaulin E."/>
            <person name="Govers F."/>
            <person name="Grenville-Briggs L."/>
            <person name="Horner N."/>
            <person name="Hostetler J."/>
            <person name="Jiang R.H."/>
            <person name="Johnson J."/>
            <person name="Krajaejun T."/>
            <person name="Lin H."/>
            <person name="Meijer H.J."/>
            <person name="Moore B."/>
            <person name="Morris P."/>
            <person name="Phuntmart V."/>
            <person name="Puiu D."/>
            <person name="Shetty J."/>
            <person name="Stajich J.E."/>
            <person name="Tripathy S."/>
            <person name="Wawra S."/>
            <person name="van West P."/>
            <person name="Whitty B.R."/>
            <person name="Coutinho P.M."/>
            <person name="Henrissat B."/>
            <person name="Martin F."/>
            <person name="Thomas P.D."/>
            <person name="Tyler B.M."/>
            <person name="De Vries R.P."/>
            <person name="Kamoun S."/>
            <person name="Yandell M."/>
            <person name="Tisserat N."/>
            <person name="Buell C.R."/>
        </authorList>
    </citation>
    <scope>NUCLEOTIDE SEQUENCE</scope>
    <source>
        <strain evidence="3">DAOM:BR144</strain>
    </source>
</reference>